<evidence type="ECO:0008006" key="4">
    <source>
        <dbReference type="Google" id="ProtNLM"/>
    </source>
</evidence>
<feature type="signal peptide" evidence="1">
    <location>
        <begin position="1"/>
        <end position="24"/>
    </location>
</feature>
<protein>
    <recommendedName>
        <fullName evidence="4">Fimbrial protein</fullName>
    </recommendedName>
</protein>
<dbReference type="PATRIC" id="fig|421052.3.peg.3027"/>
<keyword evidence="3" id="KW-1185">Reference proteome</keyword>
<accession>S3NTT9</accession>
<dbReference type="AlphaFoldDB" id="S3NTT9"/>
<dbReference type="RefSeq" id="WP_016657467.1">
    <property type="nucleotide sequence ID" value="NZ_KE340355.1"/>
</dbReference>
<dbReference type="Proteomes" id="UP000014568">
    <property type="component" value="Unassembled WGS sequence"/>
</dbReference>
<gene>
    <name evidence="2" type="ORF">F945_03098</name>
</gene>
<evidence type="ECO:0000256" key="1">
    <source>
        <dbReference type="SAM" id="SignalP"/>
    </source>
</evidence>
<proteinExistence type="predicted"/>
<reference evidence="2 3" key="1">
    <citation type="submission" date="2013-06" db="EMBL/GenBank/DDBJ databases">
        <title>The Genome Sequence of Acinetobacter rudis CIP 110305.</title>
        <authorList>
            <consortium name="The Broad Institute Genome Sequencing Platform"/>
            <consortium name="The Broad Institute Genome Sequencing Center for Infectious Disease"/>
            <person name="Cerqueira G."/>
            <person name="Feldgarden M."/>
            <person name="Courvalin P."/>
            <person name="Perichon B."/>
            <person name="Grillot-Courvalin C."/>
            <person name="Clermont D."/>
            <person name="Rocha E."/>
            <person name="Yoon E.-J."/>
            <person name="Nemec A."/>
            <person name="Young S.K."/>
            <person name="Zeng Q."/>
            <person name="Gargeya S."/>
            <person name="Fitzgerald M."/>
            <person name="Abouelleil A."/>
            <person name="Alvarado L."/>
            <person name="Berlin A.M."/>
            <person name="Chapman S.B."/>
            <person name="Dewar J."/>
            <person name="Goldberg J."/>
            <person name="Griggs A."/>
            <person name="Gujja S."/>
            <person name="Hansen M."/>
            <person name="Howarth C."/>
            <person name="Imamovic A."/>
            <person name="Larimer J."/>
            <person name="McCowan C."/>
            <person name="Murphy C."/>
            <person name="Pearson M."/>
            <person name="Priest M."/>
            <person name="Roberts A."/>
            <person name="Saif S."/>
            <person name="Shea T."/>
            <person name="Sykes S."/>
            <person name="Wortman J."/>
            <person name="Nusbaum C."/>
            <person name="Birren B."/>
        </authorList>
    </citation>
    <scope>NUCLEOTIDE SEQUENCE [LARGE SCALE GENOMIC DNA]</scope>
    <source>
        <strain evidence="2 3">CIP 110305</strain>
    </source>
</reference>
<dbReference type="OrthoDB" id="6490804at2"/>
<dbReference type="EMBL" id="ATGI01000038">
    <property type="protein sequence ID" value="EPF70081.1"/>
    <property type="molecule type" value="Genomic_DNA"/>
</dbReference>
<organism evidence="2 3">
    <name type="scientific">Acinetobacter rudis CIP 110305</name>
    <dbReference type="NCBI Taxonomy" id="421052"/>
    <lineage>
        <taxon>Bacteria</taxon>
        <taxon>Pseudomonadati</taxon>
        <taxon>Pseudomonadota</taxon>
        <taxon>Gammaproteobacteria</taxon>
        <taxon>Moraxellales</taxon>
        <taxon>Moraxellaceae</taxon>
        <taxon>Acinetobacter</taxon>
    </lineage>
</organism>
<keyword evidence="1" id="KW-0732">Signal</keyword>
<sequence length="547" mass="61002">MIKLVQKLSVLCAVVLFTSTQAYALKRPNVQNLAAKDYLFIENNVDKEYFIASYLLDPRFTGSNVWNKFRTRQTSIGYMGTNHALAVNGYVDYWIEGGAIDRPYVGSRCLMSNGTRRCPASGYLPAEKIDSQGAYKIAVSAGEDGGAYARAAFGSGAYEHFRKMAVGSTENIVMNACGTNEEYSPSQGRYCKDAQRGNWYIYNFTLNKKAHVTLLDTKAFQEIWYGTDGTPYLTANSNHCQYSIVDGQSGVSCKMLKYNMRGNPSASSPHFFIYMVTDNSAFGFTPAAKDLLIHGGTGKWHNYSEAYRAYNKLKDMMVSGDGYISVFFSNTFFQKLAKAKVNIRNIDNLFTFAIENNVAPQSGFYQFSVSTKVELIPREYSVSIQPRGLAEGSTPVLTGKIGDSNPITFNYTVRQSAPRQADTIEAYVSGPQIIKNGESYCSFKSADKKTEVAIPAWLSMQNNFNQEVKTYSGCDSRKSLNMRNAMWSVVPWDSFGSGYFYSTNLKLLFPMDDSISNLSTDGLDWMGKVRAEGEIRVRAKWIGVTFP</sequence>
<evidence type="ECO:0000313" key="3">
    <source>
        <dbReference type="Proteomes" id="UP000014568"/>
    </source>
</evidence>
<dbReference type="STRING" id="632955.GCA_000829675_02449"/>
<name>S3NTT9_9GAMM</name>
<evidence type="ECO:0000313" key="2">
    <source>
        <dbReference type="EMBL" id="EPF70081.1"/>
    </source>
</evidence>
<comment type="caution">
    <text evidence="2">The sequence shown here is derived from an EMBL/GenBank/DDBJ whole genome shotgun (WGS) entry which is preliminary data.</text>
</comment>
<feature type="chain" id="PRO_5004512514" description="Fimbrial protein" evidence="1">
    <location>
        <begin position="25"/>
        <end position="547"/>
    </location>
</feature>
<dbReference type="eggNOG" id="ENOG502Z8ZC">
    <property type="taxonomic scope" value="Bacteria"/>
</dbReference>
<dbReference type="HOGENOM" id="CLU_039494_0_0_6"/>